<protein>
    <recommendedName>
        <fullName evidence="5">Hemoglobin linker chain</fullName>
    </recommendedName>
</protein>
<organism evidence="3 4">
    <name type="scientific">Somion occarium</name>
    <dbReference type="NCBI Taxonomy" id="3059160"/>
    <lineage>
        <taxon>Eukaryota</taxon>
        <taxon>Fungi</taxon>
        <taxon>Dikarya</taxon>
        <taxon>Basidiomycota</taxon>
        <taxon>Agaricomycotina</taxon>
        <taxon>Agaricomycetes</taxon>
        <taxon>Polyporales</taxon>
        <taxon>Cerrenaceae</taxon>
        <taxon>Somion</taxon>
    </lineage>
</organism>
<keyword evidence="4" id="KW-1185">Reference proteome</keyword>
<feature type="compositionally biased region" description="Pro residues" evidence="1">
    <location>
        <begin position="40"/>
        <end position="66"/>
    </location>
</feature>
<evidence type="ECO:0008006" key="5">
    <source>
        <dbReference type="Google" id="ProtNLM"/>
    </source>
</evidence>
<sequence length="289" mass="30851">MSFAKRHTILLTVAFVALLTFALAVPVPGDLVARVKLPGAKPPAQPPKKPVAPAPAPAKPAPPPASPCNGAKDPNGNGNCQACLAIPKNACAFDRTTLKCVPRPGTLTSTLVTVPAQCATIQQTSRLTPNANVQQQAAAEFARMQNHIFNGETDPTSGRHTFNAWRKANSDPGRCDNETHLCAFRLNNKTPKTVWDDRAGLYTQQDIKDMCMAAITLNIQENQMKSSLSFSVQTKFGKSICVEHLVTKDNTPSCFPVGIHRSTPPLGSRCTDTGSGKTATTVEIAQGQK</sequence>
<feature type="compositionally biased region" description="Polar residues" evidence="1">
    <location>
        <begin position="270"/>
        <end position="289"/>
    </location>
</feature>
<feature type="region of interest" description="Disordered" evidence="1">
    <location>
        <begin position="40"/>
        <end position="70"/>
    </location>
</feature>
<feature type="signal peptide" evidence="2">
    <location>
        <begin position="1"/>
        <end position="24"/>
    </location>
</feature>
<evidence type="ECO:0000313" key="3">
    <source>
        <dbReference type="EMBL" id="CAL1714808.1"/>
    </source>
</evidence>
<feature type="chain" id="PRO_5045706247" description="Hemoglobin linker chain" evidence="2">
    <location>
        <begin position="25"/>
        <end position="289"/>
    </location>
</feature>
<feature type="region of interest" description="Disordered" evidence="1">
    <location>
        <begin position="266"/>
        <end position="289"/>
    </location>
</feature>
<evidence type="ECO:0000256" key="2">
    <source>
        <dbReference type="SAM" id="SignalP"/>
    </source>
</evidence>
<keyword evidence="2" id="KW-0732">Signal</keyword>
<evidence type="ECO:0000313" key="4">
    <source>
        <dbReference type="Proteomes" id="UP001497453"/>
    </source>
</evidence>
<dbReference type="EMBL" id="OZ037951">
    <property type="protein sequence ID" value="CAL1714808.1"/>
    <property type="molecule type" value="Genomic_DNA"/>
</dbReference>
<gene>
    <name evidence="3" type="ORF">GFSPODELE1_LOCUS9934</name>
</gene>
<dbReference type="Proteomes" id="UP001497453">
    <property type="component" value="Chromosome 8"/>
</dbReference>
<name>A0ABP1E6H2_9APHY</name>
<evidence type="ECO:0000256" key="1">
    <source>
        <dbReference type="SAM" id="MobiDB-lite"/>
    </source>
</evidence>
<accession>A0ABP1E6H2</accession>
<reference evidence="4" key="1">
    <citation type="submission" date="2024-04" db="EMBL/GenBank/DDBJ databases">
        <authorList>
            <person name="Shaw F."/>
            <person name="Minotto A."/>
        </authorList>
    </citation>
    <scope>NUCLEOTIDE SEQUENCE [LARGE SCALE GENOMIC DNA]</scope>
</reference>
<proteinExistence type="predicted"/>